<feature type="transmembrane region" description="Helical" evidence="5">
    <location>
        <begin position="343"/>
        <end position="368"/>
    </location>
</feature>
<keyword evidence="2 5" id="KW-0812">Transmembrane</keyword>
<gene>
    <name evidence="8" type="ORF">EB796_006468</name>
</gene>
<dbReference type="PROSITE" id="PS00236">
    <property type="entry name" value="NEUROTR_ION_CHANNEL"/>
    <property type="match status" value="1"/>
</dbReference>
<dbReference type="Pfam" id="PF02932">
    <property type="entry name" value="Neur_chan_memb"/>
    <property type="match status" value="1"/>
</dbReference>
<sequence length="372" mass="42513">MAVIQSDGLVLWIPPAIFKSSCSIDITNFPFDSQICHLKFGVWTSDGNKIDLDFYEDLPAIDLTNYVASNEWDVIGHPARKNVIHYPCCQEPYPDLTFTLVVRRQVAFYSYILVLPCVLLSLLTMVLFWLPPESPAKMQLGMNIFVAFFLLLLLLTENTPPAASSIPLIGAYYCLNMIMITLSTFLAVIVIHLYFRGDRTNRVPTWLRKTVLVSLARILCMSNYIPKEKSQNIYEAIKLEDQKARKDYKRMRIKELKYNKYQIKEVSNSHPCSCKTNGTALPTSRVLSVPSAAPADLSPDMSPLHLHQTLETDIKEIKRYLKTIMCKQKYKESLDKIKAEWRAIALVLDRLFFVLYVLSIIVSLATIFPRSA</sequence>
<organism evidence="8 9">
    <name type="scientific">Bugula neritina</name>
    <name type="common">Brown bryozoan</name>
    <name type="synonym">Sertularia neritina</name>
    <dbReference type="NCBI Taxonomy" id="10212"/>
    <lineage>
        <taxon>Eukaryota</taxon>
        <taxon>Metazoa</taxon>
        <taxon>Spiralia</taxon>
        <taxon>Lophotrochozoa</taxon>
        <taxon>Bryozoa</taxon>
        <taxon>Gymnolaemata</taxon>
        <taxon>Cheilostomatida</taxon>
        <taxon>Flustrina</taxon>
        <taxon>Buguloidea</taxon>
        <taxon>Bugulidae</taxon>
        <taxon>Bugula</taxon>
    </lineage>
</organism>
<reference evidence="8" key="1">
    <citation type="submission" date="2020-06" db="EMBL/GenBank/DDBJ databases">
        <title>Draft genome of Bugula neritina, a colonial animal packing powerful symbionts and potential medicines.</title>
        <authorList>
            <person name="Rayko M."/>
        </authorList>
    </citation>
    <scope>NUCLEOTIDE SEQUENCE [LARGE SCALE GENOMIC DNA]</scope>
    <source>
        <strain evidence="8">Kwan_BN1</strain>
    </source>
</reference>
<dbReference type="FunFam" id="2.70.170.10:FF:000060">
    <property type="entry name" value="Nicotinic acetylcholine receptor subunit alpha4"/>
    <property type="match status" value="1"/>
</dbReference>
<evidence type="ECO:0000259" key="6">
    <source>
        <dbReference type="Pfam" id="PF02931"/>
    </source>
</evidence>
<dbReference type="InterPro" id="IPR018000">
    <property type="entry name" value="Neurotransmitter_ion_chnl_CS"/>
</dbReference>
<dbReference type="Pfam" id="PF02931">
    <property type="entry name" value="Neur_chan_LBD"/>
    <property type="match status" value="1"/>
</dbReference>
<keyword evidence="9" id="KW-1185">Reference proteome</keyword>
<dbReference type="InterPro" id="IPR036734">
    <property type="entry name" value="Neur_chan_lig-bd_sf"/>
</dbReference>
<dbReference type="CDD" id="cd19051">
    <property type="entry name" value="LGIC_TM_cation"/>
    <property type="match status" value="1"/>
</dbReference>
<accession>A0A7J7KBL3</accession>
<dbReference type="InterPro" id="IPR006029">
    <property type="entry name" value="Neurotrans-gated_channel_TM"/>
</dbReference>
<evidence type="ECO:0000256" key="3">
    <source>
        <dbReference type="ARBA" id="ARBA00022989"/>
    </source>
</evidence>
<feature type="transmembrane region" description="Helical" evidence="5">
    <location>
        <begin position="108"/>
        <end position="130"/>
    </location>
</feature>
<dbReference type="Proteomes" id="UP000593567">
    <property type="component" value="Unassembled WGS sequence"/>
</dbReference>
<evidence type="ECO:0000256" key="4">
    <source>
        <dbReference type="ARBA" id="ARBA00023136"/>
    </source>
</evidence>
<feature type="domain" description="Neurotransmitter-gated ion-channel transmembrane" evidence="7">
    <location>
        <begin position="113"/>
        <end position="363"/>
    </location>
</feature>
<dbReference type="GO" id="GO:0005230">
    <property type="term" value="F:extracellular ligand-gated monoatomic ion channel activity"/>
    <property type="evidence" value="ECO:0007669"/>
    <property type="project" value="InterPro"/>
</dbReference>
<dbReference type="Gene3D" id="2.70.170.10">
    <property type="entry name" value="Neurotransmitter-gated ion-channel ligand-binding domain"/>
    <property type="match status" value="1"/>
</dbReference>
<dbReference type="InterPro" id="IPR006201">
    <property type="entry name" value="Neur_channel"/>
</dbReference>
<dbReference type="AlphaFoldDB" id="A0A7J7KBL3"/>
<dbReference type="GO" id="GO:0004888">
    <property type="term" value="F:transmembrane signaling receptor activity"/>
    <property type="evidence" value="ECO:0007669"/>
    <property type="project" value="InterPro"/>
</dbReference>
<dbReference type="GO" id="GO:0016020">
    <property type="term" value="C:membrane"/>
    <property type="evidence" value="ECO:0007669"/>
    <property type="project" value="UniProtKB-SubCell"/>
</dbReference>
<dbReference type="InterPro" id="IPR036719">
    <property type="entry name" value="Neuro-gated_channel_TM_sf"/>
</dbReference>
<feature type="transmembrane region" description="Helical" evidence="5">
    <location>
        <begin position="168"/>
        <end position="194"/>
    </location>
</feature>
<keyword evidence="3 5" id="KW-1133">Transmembrane helix</keyword>
<protein>
    <submittedName>
        <fullName evidence="8">Uncharacterized protein</fullName>
    </submittedName>
</protein>
<keyword evidence="4 5" id="KW-0472">Membrane</keyword>
<comment type="caution">
    <text evidence="8">The sequence shown here is derived from an EMBL/GenBank/DDBJ whole genome shotgun (WGS) entry which is preliminary data.</text>
</comment>
<evidence type="ECO:0000313" key="9">
    <source>
        <dbReference type="Proteomes" id="UP000593567"/>
    </source>
</evidence>
<comment type="subcellular location">
    <subcellularLocation>
        <location evidence="1">Membrane</location>
        <topology evidence="1">Multi-pass membrane protein</topology>
    </subcellularLocation>
</comment>
<dbReference type="Gene3D" id="1.20.58.390">
    <property type="entry name" value="Neurotransmitter-gated ion-channel transmembrane domain"/>
    <property type="match status" value="2"/>
</dbReference>
<dbReference type="SUPFAM" id="SSF90112">
    <property type="entry name" value="Neurotransmitter-gated ion-channel transmembrane pore"/>
    <property type="match status" value="1"/>
</dbReference>
<dbReference type="OrthoDB" id="5975154at2759"/>
<evidence type="ECO:0000256" key="1">
    <source>
        <dbReference type="ARBA" id="ARBA00004141"/>
    </source>
</evidence>
<feature type="transmembrane region" description="Helical" evidence="5">
    <location>
        <begin position="136"/>
        <end position="156"/>
    </location>
</feature>
<proteinExistence type="predicted"/>
<evidence type="ECO:0000256" key="5">
    <source>
        <dbReference type="SAM" id="Phobius"/>
    </source>
</evidence>
<dbReference type="PANTHER" id="PTHR18945">
    <property type="entry name" value="NEUROTRANSMITTER GATED ION CHANNEL"/>
    <property type="match status" value="1"/>
</dbReference>
<evidence type="ECO:0000313" key="8">
    <source>
        <dbReference type="EMBL" id="KAF6035221.1"/>
    </source>
</evidence>
<evidence type="ECO:0000256" key="2">
    <source>
        <dbReference type="ARBA" id="ARBA00022692"/>
    </source>
</evidence>
<dbReference type="InterPro" id="IPR006202">
    <property type="entry name" value="Neur_chan_lig-bd"/>
</dbReference>
<dbReference type="SUPFAM" id="SSF63712">
    <property type="entry name" value="Nicotinic receptor ligand binding domain-like"/>
    <property type="match status" value="1"/>
</dbReference>
<evidence type="ECO:0000259" key="7">
    <source>
        <dbReference type="Pfam" id="PF02932"/>
    </source>
</evidence>
<dbReference type="InterPro" id="IPR038050">
    <property type="entry name" value="Neuro_actylchol_rec"/>
</dbReference>
<dbReference type="EMBL" id="VXIV02000912">
    <property type="protein sequence ID" value="KAF6035221.1"/>
    <property type="molecule type" value="Genomic_DNA"/>
</dbReference>
<name>A0A7J7KBL3_BUGNE</name>
<feature type="domain" description="Neurotransmitter-gated ion-channel ligand-binding" evidence="6">
    <location>
        <begin position="2"/>
        <end position="105"/>
    </location>
</feature>